<dbReference type="RefSeq" id="WP_149669691.1">
    <property type="nucleotide sequence ID" value="NZ_VTUZ01000005.1"/>
</dbReference>
<sequence>MTREQVEALLAKLTRWDLAGDYEGDHSMVPCELDGEFVRFDDVREALEGIFRKAADELEAANRRIAELEVRAAQSAALISKAVAMISPPKEGA</sequence>
<dbReference type="AlphaFoldDB" id="A0A5B0HD28"/>
<organism evidence="2 3">
    <name type="scientific">Paraburkholderia panacisoli</name>
    <dbReference type="NCBI Taxonomy" id="2603818"/>
    <lineage>
        <taxon>Bacteria</taxon>
        <taxon>Pseudomonadati</taxon>
        <taxon>Pseudomonadota</taxon>
        <taxon>Betaproteobacteria</taxon>
        <taxon>Burkholderiales</taxon>
        <taxon>Burkholderiaceae</taxon>
        <taxon>Paraburkholderia</taxon>
    </lineage>
</organism>
<dbReference type="EMBL" id="VTUZ01000005">
    <property type="protein sequence ID" value="KAA1013061.1"/>
    <property type="molecule type" value="Genomic_DNA"/>
</dbReference>
<dbReference type="Proteomes" id="UP000325273">
    <property type="component" value="Unassembled WGS sequence"/>
</dbReference>
<proteinExistence type="predicted"/>
<reference evidence="2 3" key="1">
    <citation type="submission" date="2019-08" db="EMBL/GenBank/DDBJ databases">
        <title>Paraburkholderia sp. DCY113.</title>
        <authorList>
            <person name="Kang J."/>
        </authorList>
    </citation>
    <scope>NUCLEOTIDE SEQUENCE [LARGE SCALE GENOMIC DNA]</scope>
    <source>
        <strain evidence="2 3">DCY113</strain>
    </source>
</reference>
<comment type="caution">
    <text evidence="2">The sequence shown here is derived from an EMBL/GenBank/DDBJ whole genome shotgun (WGS) entry which is preliminary data.</text>
</comment>
<evidence type="ECO:0000256" key="1">
    <source>
        <dbReference type="SAM" id="Coils"/>
    </source>
</evidence>
<protein>
    <submittedName>
        <fullName evidence="2">Uncharacterized protein</fullName>
    </submittedName>
</protein>
<keyword evidence="1" id="KW-0175">Coiled coil</keyword>
<evidence type="ECO:0000313" key="3">
    <source>
        <dbReference type="Proteomes" id="UP000325273"/>
    </source>
</evidence>
<accession>A0A5B0HD28</accession>
<name>A0A5B0HD28_9BURK</name>
<keyword evidence="3" id="KW-1185">Reference proteome</keyword>
<evidence type="ECO:0000313" key="2">
    <source>
        <dbReference type="EMBL" id="KAA1013061.1"/>
    </source>
</evidence>
<feature type="coiled-coil region" evidence="1">
    <location>
        <begin position="44"/>
        <end position="78"/>
    </location>
</feature>
<gene>
    <name evidence="2" type="ORF">FVF58_09735</name>
</gene>